<dbReference type="EMBL" id="CP039897">
    <property type="protein sequence ID" value="QCL78963.1"/>
    <property type="molecule type" value="Genomic_DNA"/>
</dbReference>
<evidence type="ECO:0000313" key="2">
    <source>
        <dbReference type="EMBL" id="QCL78963.1"/>
    </source>
</evidence>
<keyword evidence="1" id="KW-1133">Transmembrane helix</keyword>
<evidence type="ECO:0008006" key="4">
    <source>
        <dbReference type="Google" id="ProtNLM"/>
    </source>
</evidence>
<dbReference type="AlphaFoldDB" id="A0AAE6EEL8"/>
<gene>
    <name evidence="2" type="ORF">CFBP5877_07695</name>
</gene>
<evidence type="ECO:0000256" key="1">
    <source>
        <dbReference type="SAM" id="Phobius"/>
    </source>
</evidence>
<keyword evidence="1" id="KW-0472">Membrane</keyword>
<feature type="transmembrane region" description="Helical" evidence="1">
    <location>
        <begin position="58"/>
        <end position="79"/>
    </location>
</feature>
<name>A0AAE6EEL8_AGRTU</name>
<accession>A0AAE6EEL8</accession>
<dbReference type="RefSeq" id="WP_080824895.1">
    <property type="nucleotide sequence ID" value="NZ_CP039888.1"/>
</dbReference>
<keyword evidence="1" id="KW-0812">Transmembrane</keyword>
<evidence type="ECO:0000313" key="3">
    <source>
        <dbReference type="Proteomes" id="UP000298579"/>
    </source>
</evidence>
<feature type="transmembrane region" description="Helical" evidence="1">
    <location>
        <begin position="22"/>
        <end position="46"/>
    </location>
</feature>
<dbReference type="Gene3D" id="2.160.20.80">
    <property type="entry name" value="E3 ubiquitin-protein ligase SopA"/>
    <property type="match status" value="1"/>
</dbReference>
<proteinExistence type="predicted"/>
<dbReference type="Proteomes" id="UP000298579">
    <property type="component" value="Chromosome circular"/>
</dbReference>
<reference evidence="2 3" key="1">
    <citation type="submission" date="2019-04" db="EMBL/GenBank/DDBJ databases">
        <title>Complete genome sequence of Agrobacterium tumefaciens CFBP5877.</title>
        <authorList>
            <person name="Huang Y.-Y."/>
            <person name="Chiang H.-Y."/>
            <person name="Chou L."/>
            <person name="Lai E.-M."/>
            <person name="Kuo C.-H."/>
        </authorList>
    </citation>
    <scope>NUCLEOTIDE SEQUENCE [LARGE SCALE GENOMIC DNA]</scope>
    <source>
        <strain evidence="2 3">CFBP5877</strain>
    </source>
</reference>
<protein>
    <recommendedName>
        <fullName evidence="4">Pentapeptide repeat-containing protein</fullName>
    </recommendedName>
</protein>
<sequence length="322" mass="35913">MAGDKRENKPVGDWPKIDESQWYAFAITSAIFTAIAICGAFFWIFGDGFDGETDLKKAQAVAPFGVALFALVTFCTASWRGSINTRQADQAEREGRAKLLQEGAKLLGQLDNPAHISAGIATLEILAVGGDERLAIQAMNLIADFVQGQMADSHDNQFREEAFSALANAAALGRIAKRSIRFKTNDPATNWEALAGMRRVSYIGGSADGGFFGEFHDRAEFRYQDTKLSGMDLNIDYRFRNCEFSYCTIKTYGSKYGPSPSENLKFDNCDFSGCDFIEIRKGFPDFRKGENHVFKKMPTINGNEDFSVDWGEHFQLRDHPFF</sequence>
<organism evidence="2 3">
    <name type="scientific">Agrobacterium tumefaciens</name>
    <dbReference type="NCBI Taxonomy" id="358"/>
    <lineage>
        <taxon>Bacteria</taxon>
        <taxon>Pseudomonadati</taxon>
        <taxon>Pseudomonadota</taxon>
        <taxon>Alphaproteobacteria</taxon>
        <taxon>Hyphomicrobiales</taxon>
        <taxon>Rhizobiaceae</taxon>
        <taxon>Rhizobium/Agrobacterium group</taxon>
        <taxon>Agrobacterium</taxon>
        <taxon>Agrobacterium tumefaciens complex</taxon>
    </lineage>
</organism>